<feature type="compositionally biased region" description="Polar residues" evidence="2">
    <location>
        <begin position="1"/>
        <end position="11"/>
    </location>
</feature>
<accession>A0A7S4DFU9</accession>
<dbReference type="AlphaFoldDB" id="A0A7S4DFU9"/>
<proteinExistence type="predicted"/>
<name>A0A7S4DFU9_9EUKA</name>
<feature type="compositionally biased region" description="Basic and acidic residues" evidence="2">
    <location>
        <begin position="38"/>
        <end position="51"/>
    </location>
</feature>
<gene>
    <name evidence="3" type="ORF">LGLO00237_LOCUS2160</name>
</gene>
<protein>
    <submittedName>
        <fullName evidence="3">Uncharacterized protein</fullName>
    </submittedName>
</protein>
<keyword evidence="1" id="KW-0175">Coiled coil</keyword>
<feature type="region of interest" description="Disordered" evidence="2">
    <location>
        <begin position="229"/>
        <end position="262"/>
    </location>
</feature>
<feature type="compositionally biased region" description="Basic residues" evidence="2">
    <location>
        <begin position="250"/>
        <end position="262"/>
    </location>
</feature>
<sequence length="262" mass="29625">MYTRPQRTSARIANGKSKYASTYSSGALTHRASPLKDLGLKERKKEYESPKNRRGSRMQELSARPVVRRAISDSSVSSYGEEELSSLSSPPSSPVSEGFLSNPIDVISAAATTLEFHVQSRNMEVLEHQCMVVQQEFDDMLAEKEETIWKETERREIAEKKAKDAEQELTKLRKEVMDLKVKMFQLGAENKAATAILAQQDSSGPKAVDQVEMTLSVTKVTEERILLKKSRKRKPGVQRAMDFPPAAQLNKKKRLFMKRKSF</sequence>
<evidence type="ECO:0000313" key="3">
    <source>
        <dbReference type="EMBL" id="CAE0646975.1"/>
    </source>
</evidence>
<feature type="region of interest" description="Disordered" evidence="2">
    <location>
        <begin position="1"/>
        <end position="96"/>
    </location>
</feature>
<dbReference type="EMBL" id="HBIV01003163">
    <property type="protein sequence ID" value="CAE0646975.1"/>
    <property type="molecule type" value="Transcribed_RNA"/>
</dbReference>
<evidence type="ECO:0000256" key="1">
    <source>
        <dbReference type="SAM" id="Coils"/>
    </source>
</evidence>
<feature type="coiled-coil region" evidence="1">
    <location>
        <begin position="141"/>
        <end position="182"/>
    </location>
</feature>
<evidence type="ECO:0000256" key="2">
    <source>
        <dbReference type="SAM" id="MobiDB-lite"/>
    </source>
</evidence>
<organism evidence="3">
    <name type="scientific">Lotharella globosa</name>
    <dbReference type="NCBI Taxonomy" id="91324"/>
    <lineage>
        <taxon>Eukaryota</taxon>
        <taxon>Sar</taxon>
        <taxon>Rhizaria</taxon>
        <taxon>Cercozoa</taxon>
        <taxon>Chlorarachniophyceae</taxon>
        <taxon>Lotharella</taxon>
    </lineage>
</organism>
<feature type="compositionally biased region" description="Low complexity" evidence="2">
    <location>
        <begin position="74"/>
        <end position="96"/>
    </location>
</feature>
<reference evidence="3" key="1">
    <citation type="submission" date="2021-01" db="EMBL/GenBank/DDBJ databases">
        <authorList>
            <person name="Corre E."/>
            <person name="Pelletier E."/>
            <person name="Niang G."/>
            <person name="Scheremetjew M."/>
            <person name="Finn R."/>
            <person name="Kale V."/>
            <person name="Holt S."/>
            <person name="Cochrane G."/>
            <person name="Meng A."/>
            <person name="Brown T."/>
            <person name="Cohen L."/>
        </authorList>
    </citation>
    <scope>NUCLEOTIDE SEQUENCE</scope>
    <source>
        <strain evidence="3">CCCM811</strain>
    </source>
</reference>